<sequence length="101" mass="11101">KLKGHLKEHCWKLVGYPSHFKKKKSNCTGGGGSTAYNAMVEDLTLQNHHKGHHSSNLPTASHVTTNLTELYQGMEHGRTSQAENRRISQAANVTLPGTCVH</sequence>
<protein>
    <submittedName>
        <fullName evidence="1">Uncharacterized protein</fullName>
    </submittedName>
</protein>
<dbReference type="Proteomes" id="UP000823775">
    <property type="component" value="Unassembled WGS sequence"/>
</dbReference>
<proteinExistence type="predicted"/>
<keyword evidence="2" id="KW-1185">Reference proteome</keyword>
<evidence type="ECO:0000313" key="2">
    <source>
        <dbReference type="Proteomes" id="UP000823775"/>
    </source>
</evidence>
<reference evidence="1 2" key="1">
    <citation type="journal article" date="2021" name="BMC Genomics">
        <title>Datura genome reveals duplications of psychoactive alkaloid biosynthetic genes and high mutation rate following tissue culture.</title>
        <authorList>
            <person name="Rajewski A."/>
            <person name="Carter-House D."/>
            <person name="Stajich J."/>
            <person name="Litt A."/>
        </authorList>
    </citation>
    <scope>NUCLEOTIDE SEQUENCE [LARGE SCALE GENOMIC DNA]</scope>
    <source>
        <strain evidence="1">AR-01</strain>
    </source>
</reference>
<gene>
    <name evidence="1" type="ORF">HAX54_022046</name>
</gene>
<evidence type="ECO:0000313" key="1">
    <source>
        <dbReference type="EMBL" id="MCD9638218.1"/>
    </source>
</evidence>
<name>A0ABS8UTM2_DATST</name>
<organism evidence="1 2">
    <name type="scientific">Datura stramonium</name>
    <name type="common">Jimsonweed</name>
    <name type="synonym">Common thornapple</name>
    <dbReference type="NCBI Taxonomy" id="4076"/>
    <lineage>
        <taxon>Eukaryota</taxon>
        <taxon>Viridiplantae</taxon>
        <taxon>Streptophyta</taxon>
        <taxon>Embryophyta</taxon>
        <taxon>Tracheophyta</taxon>
        <taxon>Spermatophyta</taxon>
        <taxon>Magnoliopsida</taxon>
        <taxon>eudicotyledons</taxon>
        <taxon>Gunneridae</taxon>
        <taxon>Pentapetalae</taxon>
        <taxon>asterids</taxon>
        <taxon>lamiids</taxon>
        <taxon>Solanales</taxon>
        <taxon>Solanaceae</taxon>
        <taxon>Solanoideae</taxon>
        <taxon>Datureae</taxon>
        <taxon>Datura</taxon>
    </lineage>
</organism>
<dbReference type="EMBL" id="JACEIK010002647">
    <property type="protein sequence ID" value="MCD9638218.1"/>
    <property type="molecule type" value="Genomic_DNA"/>
</dbReference>
<accession>A0ABS8UTM2</accession>
<feature type="non-terminal residue" evidence="1">
    <location>
        <position position="1"/>
    </location>
</feature>
<comment type="caution">
    <text evidence="1">The sequence shown here is derived from an EMBL/GenBank/DDBJ whole genome shotgun (WGS) entry which is preliminary data.</text>
</comment>